<keyword evidence="2" id="KW-1185">Reference proteome</keyword>
<organism evidence="1">
    <name type="scientific">Absidia glauca</name>
    <name type="common">Pin mould</name>
    <dbReference type="NCBI Taxonomy" id="4829"/>
    <lineage>
        <taxon>Eukaryota</taxon>
        <taxon>Fungi</taxon>
        <taxon>Fungi incertae sedis</taxon>
        <taxon>Mucoromycota</taxon>
        <taxon>Mucoromycotina</taxon>
        <taxon>Mucoromycetes</taxon>
        <taxon>Mucorales</taxon>
        <taxon>Cunninghamellaceae</taxon>
        <taxon>Absidia</taxon>
    </lineage>
</organism>
<reference evidence="1" key="1">
    <citation type="submission" date="2016-04" db="EMBL/GenBank/DDBJ databases">
        <authorList>
            <person name="Evans L.H."/>
            <person name="Alamgir A."/>
            <person name="Owens N."/>
            <person name="Weber N.D."/>
            <person name="Virtaneva K."/>
            <person name="Barbian K."/>
            <person name="Babar A."/>
            <person name="Rosenke K."/>
        </authorList>
    </citation>
    <scope>NUCLEOTIDE SEQUENCE [LARGE SCALE GENOMIC DNA]</scope>
    <source>
        <strain evidence="1">CBS 101.48</strain>
    </source>
</reference>
<dbReference type="OrthoDB" id="2273700at2759"/>
<evidence type="ECO:0000313" key="1">
    <source>
        <dbReference type="EMBL" id="SAL99587.1"/>
    </source>
</evidence>
<name>A0A168N0W5_ABSGL</name>
<proteinExistence type="predicted"/>
<dbReference type="EMBL" id="LT552921">
    <property type="protein sequence ID" value="SAL99587.1"/>
    <property type="molecule type" value="Genomic_DNA"/>
</dbReference>
<dbReference type="AlphaFoldDB" id="A0A168N0W5"/>
<dbReference type="InParanoid" id="A0A168N0W5"/>
<evidence type="ECO:0000313" key="2">
    <source>
        <dbReference type="Proteomes" id="UP000078561"/>
    </source>
</evidence>
<accession>A0A168N0W5</accession>
<gene>
    <name evidence="1" type="primary">ABSGL_05232.1 scaffold 6851</name>
</gene>
<protein>
    <submittedName>
        <fullName evidence="1">Uncharacterized protein</fullName>
    </submittedName>
</protein>
<sequence>MAIPAINVKQMSSELQFLKSVIAEEHAATHRSEQQVVTGSIEENYNSCTNITKNVFQEISPTDKRKGGDSSSKDIAQAGITWYEKWYGDSIARFMQDYNFTPPILSSLTVLDMTVSFKTKAYWAFDVCRRLTRTYMIDGIEASTFSSSVSVKRMKKNYTFYPPNMKSSISTNKPRINDDDASKIGDLFVTMIDPRSGDEVADSQRQTYDTHREDQRLLTSIKNKPKTYKALDSVLRETLGDLLIAFDHVDSNHGDDDERQELALIRYLLFDYHANCIKPVYAILPNERTTYRIP</sequence>
<dbReference type="Proteomes" id="UP000078561">
    <property type="component" value="Unassembled WGS sequence"/>
</dbReference>